<evidence type="ECO:0000256" key="1">
    <source>
        <dbReference type="ARBA" id="ARBA00004167"/>
    </source>
</evidence>
<keyword evidence="6" id="KW-0804">Transcription</keyword>
<reference evidence="10 11" key="1">
    <citation type="submission" date="2019-03" db="EMBL/GenBank/DDBJ databases">
        <title>Genomic Encyclopedia of Type Strains, Phase III (KMG-III): the genomes of soil and plant-associated and newly described type strains.</title>
        <authorList>
            <person name="Whitman W."/>
        </authorList>
    </citation>
    <scope>NUCLEOTIDE SEQUENCE [LARGE SCALE GENOMIC DNA]</scope>
    <source>
        <strain evidence="10 11">VKMAc-2574</strain>
    </source>
</reference>
<proteinExistence type="predicted"/>
<organism evidence="10 11">
    <name type="scientific">Kribbella pratensis</name>
    <dbReference type="NCBI Taxonomy" id="2512112"/>
    <lineage>
        <taxon>Bacteria</taxon>
        <taxon>Bacillati</taxon>
        <taxon>Actinomycetota</taxon>
        <taxon>Actinomycetes</taxon>
        <taxon>Propionibacteriales</taxon>
        <taxon>Kribbellaceae</taxon>
        <taxon>Kribbella</taxon>
    </lineage>
</organism>
<evidence type="ECO:0000256" key="2">
    <source>
        <dbReference type="ARBA" id="ARBA00022692"/>
    </source>
</evidence>
<dbReference type="InterPro" id="IPR027383">
    <property type="entry name" value="Znf_put"/>
</dbReference>
<dbReference type="InterPro" id="IPR041916">
    <property type="entry name" value="Anti_sigma_zinc_sf"/>
</dbReference>
<comment type="subcellular location">
    <subcellularLocation>
        <location evidence="1">Membrane</location>
        <topology evidence="1">Single-pass membrane protein</topology>
    </subcellularLocation>
</comment>
<keyword evidence="3 8" id="KW-1133">Transmembrane helix</keyword>
<sequence length="233" mass="24616">MSEHDRTQLGAYALGALEPAEVAAVDEHLATCAECRAELAELTEMKELLGEVPPEAFLEGPPEGGDLLLQRTLREVREPQAQEPQLLEPQTKPKRRSRWLLIAAAVVVVAGALGGGVVLGRSTAPDSNEPVAGSKQVTTSDTTTGATMAATVEPRAGWSWVRVQVSGLKAGDQCEMVVTDKSGRTWVAGSWLVSDKAAKNGSTFGGGVLTPIDQVRSVEIRTVQGKHVVTATI</sequence>
<dbReference type="PANTHER" id="PTHR37461">
    <property type="entry name" value="ANTI-SIGMA-K FACTOR RSKA"/>
    <property type="match status" value="1"/>
</dbReference>
<evidence type="ECO:0000313" key="10">
    <source>
        <dbReference type="EMBL" id="TDW81538.1"/>
    </source>
</evidence>
<protein>
    <submittedName>
        <fullName evidence="10">Zinc finger protein</fullName>
    </submittedName>
</protein>
<dbReference type="Gene3D" id="1.10.10.1320">
    <property type="entry name" value="Anti-sigma factor, zinc-finger domain"/>
    <property type="match status" value="1"/>
</dbReference>
<comment type="caution">
    <text evidence="10">The sequence shown here is derived from an EMBL/GenBank/DDBJ whole genome shotgun (WGS) entry which is preliminary data.</text>
</comment>
<feature type="region of interest" description="Disordered" evidence="7">
    <location>
        <begin position="124"/>
        <end position="143"/>
    </location>
</feature>
<dbReference type="Pfam" id="PF13490">
    <property type="entry name" value="zf-HC2"/>
    <property type="match status" value="1"/>
</dbReference>
<dbReference type="PANTHER" id="PTHR37461:SF1">
    <property type="entry name" value="ANTI-SIGMA-K FACTOR RSKA"/>
    <property type="match status" value="1"/>
</dbReference>
<evidence type="ECO:0000256" key="4">
    <source>
        <dbReference type="ARBA" id="ARBA00023015"/>
    </source>
</evidence>
<accession>A0ABY2F4W1</accession>
<dbReference type="InterPro" id="IPR051474">
    <property type="entry name" value="Anti-sigma-K/W_factor"/>
</dbReference>
<feature type="domain" description="Putative zinc-finger" evidence="9">
    <location>
        <begin position="6"/>
        <end position="36"/>
    </location>
</feature>
<gene>
    <name evidence="10" type="ORF">EV137_7543</name>
</gene>
<evidence type="ECO:0000256" key="8">
    <source>
        <dbReference type="SAM" id="Phobius"/>
    </source>
</evidence>
<evidence type="ECO:0000256" key="3">
    <source>
        <dbReference type="ARBA" id="ARBA00022989"/>
    </source>
</evidence>
<evidence type="ECO:0000256" key="5">
    <source>
        <dbReference type="ARBA" id="ARBA00023136"/>
    </source>
</evidence>
<keyword evidence="4" id="KW-0805">Transcription regulation</keyword>
<dbReference type="Proteomes" id="UP000295060">
    <property type="component" value="Unassembled WGS sequence"/>
</dbReference>
<evidence type="ECO:0000256" key="6">
    <source>
        <dbReference type="ARBA" id="ARBA00023163"/>
    </source>
</evidence>
<name>A0ABY2F4W1_9ACTN</name>
<dbReference type="RefSeq" id="WP_134132886.1">
    <property type="nucleotide sequence ID" value="NZ_SODU01000005.1"/>
</dbReference>
<evidence type="ECO:0000256" key="7">
    <source>
        <dbReference type="SAM" id="MobiDB-lite"/>
    </source>
</evidence>
<evidence type="ECO:0000259" key="9">
    <source>
        <dbReference type="Pfam" id="PF13490"/>
    </source>
</evidence>
<dbReference type="EMBL" id="SODU01000005">
    <property type="protein sequence ID" value="TDW81538.1"/>
    <property type="molecule type" value="Genomic_DNA"/>
</dbReference>
<keyword evidence="5 8" id="KW-0472">Membrane</keyword>
<keyword evidence="11" id="KW-1185">Reference proteome</keyword>
<keyword evidence="2 8" id="KW-0812">Transmembrane</keyword>
<evidence type="ECO:0000313" key="11">
    <source>
        <dbReference type="Proteomes" id="UP000295060"/>
    </source>
</evidence>
<feature type="transmembrane region" description="Helical" evidence="8">
    <location>
        <begin position="99"/>
        <end position="120"/>
    </location>
</feature>